<evidence type="ECO:0000313" key="7">
    <source>
        <dbReference type="EMBL" id="EKC46437.1"/>
    </source>
</evidence>
<dbReference type="Gene3D" id="3.20.20.300">
    <property type="entry name" value="Glycoside hydrolase, family 3, N-terminal domain"/>
    <property type="match status" value="1"/>
</dbReference>
<dbReference type="GO" id="GO:0005975">
    <property type="term" value="P:carbohydrate metabolic process"/>
    <property type="evidence" value="ECO:0007669"/>
    <property type="project" value="InterPro"/>
</dbReference>
<dbReference type="GO" id="GO:0004563">
    <property type="term" value="F:beta-N-acetylhexosaminidase activity"/>
    <property type="evidence" value="ECO:0007669"/>
    <property type="project" value="UniProtKB-EC"/>
</dbReference>
<dbReference type="InterPro" id="IPR017853">
    <property type="entry name" value="GH"/>
</dbReference>
<dbReference type="PANTHER" id="PTHR30480">
    <property type="entry name" value="BETA-HEXOSAMINIDASE-RELATED"/>
    <property type="match status" value="1"/>
</dbReference>
<dbReference type="AlphaFoldDB" id="K1RCE5"/>
<dbReference type="Pfam" id="PF00933">
    <property type="entry name" value="Glyco_hydro_3"/>
    <property type="match status" value="1"/>
</dbReference>
<evidence type="ECO:0000256" key="3">
    <source>
        <dbReference type="ARBA" id="ARBA00012663"/>
    </source>
</evidence>
<reference evidence="7" key="1">
    <citation type="journal article" date="2013" name="Environ. Microbiol.">
        <title>Microbiota from the distal guts of lean and obese adolescents exhibit partial functional redundancy besides clear differences in community structure.</title>
        <authorList>
            <person name="Ferrer M."/>
            <person name="Ruiz A."/>
            <person name="Lanza F."/>
            <person name="Haange S.B."/>
            <person name="Oberbach A."/>
            <person name="Till H."/>
            <person name="Bargiela R."/>
            <person name="Campoy C."/>
            <person name="Segura M.T."/>
            <person name="Richter M."/>
            <person name="von Bergen M."/>
            <person name="Seifert J."/>
            <person name="Suarez A."/>
        </authorList>
    </citation>
    <scope>NUCLEOTIDE SEQUENCE</scope>
</reference>
<keyword evidence="4 7" id="KW-0378">Hydrolase</keyword>
<keyword evidence="5" id="KW-0326">Glycosidase</keyword>
<dbReference type="InterPro" id="IPR036962">
    <property type="entry name" value="Glyco_hydro_3_N_sf"/>
</dbReference>
<protein>
    <recommendedName>
        <fullName evidence="3">beta-N-acetylhexosaminidase</fullName>
        <ecNumber evidence="3">3.2.1.52</ecNumber>
    </recommendedName>
</protein>
<evidence type="ECO:0000256" key="1">
    <source>
        <dbReference type="ARBA" id="ARBA00001231"/>
    </source>
</evidence>
<evidence type="ECO:0000256" key="5">
    <source>
        <dbReference type="ARBA" id="ARBA00023295"/>
    </source>
</evidence>
<dbReference type="EC" id="3.2.1.52" evidence="3"/>
<evidence type="ECO:0000256" key="4">
    <source>
        <dbReference type="ARBA" id="ARBA00022801"/>
    </source>
</evidence>
<dbReference type="SUPFAM" id="SSF51445">
    <property type="entry name" value="(Trans)glycosidases"/>
    <property type="match status" value="1"/>
</dbReference>
<proteinExistence type="inferred from homology"/>
<comment type="similarity">
    <text evidence="2">Belongs to the glycosyl hydrolase 3 family.</text>
</comment>
<dbReference type="PANTHER" id="PTHR30480:SF13">
    <property type="entry name" value="BETA-HEXOSAMINIDASE"/>
    <property type="match status" value="1"/>
</dbReference>
<feature type="non-terminal residue" evidence="7">
    <location>
        <position position="107"/>
    </location>
</feature>
<evidence type="ECO:0000259" key="6">
    <source>
        <dbReference type="Pfam" id="PF00933"/>
    </source>
</evidence>
<dbReference type="EMBL" id="AJWZ01011117">
    <property type="protein sequence ID" value="EKC46437.1"/>
    <property type="molecule type" value="Genomic_DNA"/>
</dbReference>
<dbReference type="InterPro" id="IPR050226">
    <property type="entry name" value="NagZ_Beta-hexosaminidase"/>
</dbReference>
<accession>K1RCE5</accession>
<sequence length="107" mass="11646">MPTTIDNLLSRMTLEEKIGQMILASIEVSRMDAGTREFLRKNHIGNVILFGKNCAGRAALAQLNAEIQHTVMAENGLPALIAIDQEGGCVTRLRSEATVFPAPWSLP</sequence>
<dbReference type="GO" id="GO:0009254">
    <property type="term" value="P:peptidoglycan turnover"/>
    <property type="evidence" value="ECO:0007669"/>
    <property type="project" value="TreeGrafter"/>
</dbReference>
<dbReference type="InterPro" id="IPR001764">
    <property type="entry name" value="Glyco_hydro_3_N"/>
</dbReference>
<feature type="domain" description="Glycoside hydrolase family 3 N-terminal" evidence="6">
    <location>
        <begin position="13"/>
        <end position="106"/>
    </location>
</feature>
<gene>
    <name evidence="7" type="ORF">OBE_16264</name>
</gene>
<comment type="caution">
    <text evidence="7">The sequence shown here is derived from an EMBL/GenBank/DDBJ whole genome shotgun (WGS) entry which is preliminary data.</text>
</comment>
<name>K1RCE5_9ZZZZ</name>
<comment type="catalytic activity">
    <reaction evidence="1">
        <text>Hydrolysis of terminal non-reducing N-acetyl-D-hexosamine residues in N-acetyl-beta-D-hexosaminides.</text>
        <dbReference type="EC" id="3.2.1.52"/>
    </reaction>
</comment>
<organism evidence="7">
    <name type="scientific">human gut metagenome</name>
    <dbReference type="NCBI Taxonomy" id="408170"/>
    <lineage>
        <taxon>unclassified sequences</taxon>
        <taxon>metagenomes</taxon>
        <taxon>organismal metagenomes</taxon>
    </lineage>
</organism>
<evidence type="ECO:0000256" key="2">
    <source>
        <dbReference type="ARBA" id="ARBA00005336"/>
    </source>
</evidence>